<feature type="transmembrane region" description="Helical" evidence="1">
    <location>
        <begin position="105"/>
        <end position="123"/>
    </location>
</feature>
<proteinExistence type="predicted"/>
<keyword evidence="1" id="KW-0812">Transmembrane</keyword>
<feature type="transmembrane region" description="Helical" evidence="1">
    <location>
        <begin position="78"/>
        <end position="98"/>
    </location>
</feature>
<evidence type="ECO:0000256" key="1">
    <source>
        <dbReference type="SAM" id="Phobius"/>
    </source>
</evidence>
<feature type="transmembrane region" description="Helical" evidence="1">
    <location>
        <begin position="12"/>
        <end position="33"/>
    </location>
</feature>
<name>A0ABW9KNY9_9BACT</name>
<organism evidence="2 3">
    <name type="scientific">Terriglobus aquaticus</name>
    <dbReference type="NCBI Taxonomy" id="940139"/>
    <lineage>
        <taxon>Bacteria</taxon>
        <taxon>Pseudomonadati</taxon>
        <taxon>Acidobacteriota</taxon>
        <taxon>Terriglobia</taxon>
        <taxon>Terriglobales</taxon>
        <taxon>Acidobacteriaceae</taxon>
        <taxon>Terriglobus</taxon>
    </lineage>
</organism>
<gene>
    <name evidence="2" type="ORF">ACK2TP_17010</name>
</gene>
<dbReference type="RefSeq" id="WP_263414364.1">
    <property type="nucleotide sequence ID" value="NZ_BAABBH010000001.1"/>
</dbReference>
<keyword evidence="1" id="KW-1133">Transmembrane helix</keyword>
<keyword evidence="1" id="KW-0472">Membrane</keyword>
<dbReference type="Proteomes" id="UP001634747">
    <property type="component" value="Unassembled WGS sequence"/>
</dbReference>
<reference evidence="2 3" key="1">
    <citation type="submission" date="2024-12" db="EMBL/GenBank/DDBJ databases">
        <authorList>
            <person name="Lee Y."/>
        </authorList>
    </citation>
    <scope>NUCLEOTIDE SEQUENCE [LARGE SCALE GENOMIC DNA]</scope>
    <source>
        <strain evidence="2 3">03SUJ4</strain>
    </source>
</reference>
<evidence type="ECO:0000313" key="3">
    <source>
        <dbReference type="Proteomes" id="UP001634747"/>
    </source>
</evidence>
<sequence>MSENNAFRRNLRLIAVFKLIKVVALIAVGISVLKLVHGGAVDTLYDWITTLGLNPDGHYVDLAVGKVAGMPPERLKEFGFASFLYAGLFLVEGTGLWLQKRWGEWVTVFITSSLVPLEVFELFHHPSVAKGFMLIANLGIVVYLVANIRRQDA</sequence>
<dbReference type="InterPro" id="IPR021125">
    <property type="entry name" value="DUF2127"/>
</dbReference>
<comment type="caution">
    <text evidence="2">The sequence shown here is derived from an EMBL/GenBank/DDBJ whole genome shotgun (WGS) entry which is preliminary data.</text>
</comment>
<keyword evidence="3" id="KW-1185">Reference proteome</keyword>
<accession>A0ABW9KNY9</accession>
<feature type="transmembrane region" description="Helical" evidence="1">
    <location>
        <begin position="129"/>
        <end position="146"/>
    </location>
</feature>
<dbReference type="EMBL" id="JBJYXY010000001">
    <property type="protein sequence ID" value="MFN2977474.1"/>
    <property type="molecule type" value="Genomic_DNA"/>
</dbReference>
<dbReference type="Pfam" id="PF09900">
    <property type="entry name" value="DUF2127"/>
    <property type="match status" value="1"/>
</dbReference>
<protein>
    <submittedName>
        <fullName evidence="2">DUF2127 domain-containing protein</fullName>
    </submittedName>
</protein>
<evidence type="ECO:0000313" key="2">
    <source>
        <dbReference type="EMBL" id="MFN2977474.1"/>
    </source>
</evidence>